<organism evidence="4 5">
    <name type="scientific">Monosporascus ibericus</name>
    <dbReference type="NCBI Taxonomy" id="155417"/>
    <lineage>
        <taxon>Eukaryota</taxon>
        <taxon>Fungi</taxon>
        <taxon>Dikarya</taxon>
        <taxon>Ascomycota</taxon>
        <taxon>Pezizomycotina</taxon>
        <taxon>Sordariomycetes</taxon>
        <taxon>Xylariomycetidae</taxon>
        <taxon>Xylariales</taxon>
        <taxon>Xylariales incertae sedis</taxon>
        <taxon>Monosporascus</taxon>
    </lineage>
</organism>
<feature type="domain" description="Glucose-methanol-choline oxidoreductase N-terminal" evidence="3">
    <location>
        <begin position="477"/>
        <end position="491"/>
    </location>
</feature>
<dbReference type="SUPFAM" id="SSF54373">
    <property type="entry name" value="FAD-linked reductases, C-terminal domain"/>
    <property type="match status" value="1"/>
</dbReference>
<comment type="similarity">
    <text evidence="1">Belongs to the GMC oxidoreductase family.</text>
</comment>
<evidence type="ECO:0000313" key="5">
    <source>
        <dbReference type="Proteomes" id="UP000293360"/>
    </source>
</evidence>
<dbReference type="Gene3D" id="3.30.410.10">
    <property type="entry name" value="Cholesterol Oxidase, domain 2"/>
    <property type="match status" value="1"/>
</dbReference>
<dbReference type="PROSITE" id="PS00624">
    <property type="entry name" value="GMC_OXRED_2"/>
    <property type="match status" value="1"/>
</dbReference>
<dbReference type="GO" id="GO:0050660">
    <property type="term" value="F:flavin adenine dinucleotide binding"/>
    <property type="evidence" value="ECO:0007669"/>
    <property type="project" value="InterPro"/>
</dbReference>
<dbReference type="InterPro" id="IPR053208">
    <property type="entry name" value="GMC_Oxidoreductase_CD"/>
</dbReference>
<dbReference type="STRING" id="155417.A0A4V1X948"/>
<dbReference type="InterPro" id="IPR015920">
    <property type="entry name" value="Cellobiose_DH-like_cyt"/>
</dbReference>
<reference evidence="4 5" key="1">
    <citation type="submission" date="2018-06" db="EMBL/GenBank/DDBJ databases">
        <title>Complete Genomes of Monosporascus.</title>
        <authorList>
            <person name="Robinson A.J."/>
            <person name="Natvig D.O."/>
        </authorList>
    </citation>
    <scope>NUCLEOTIDE SEQUENCE [LARGE SCALE GENOMIC DNA]</scope>
    <source>
        <strain evidence="4 5">CBS 110550</strain>
    </source>
</reference>
<protein>
    <recommendedName>
        <fullName evidence="3">Glucose-methanol-choline oxidoreductase N-terminal domain-containing protein</fullName>
    </recommendedName>
</protein>
<evidence type="ECO:0000256" key="1">
    <source>
        <dbReference type="ARBA" id="ARBA00010790"/>
    </source>
</evidence>
<dbReference type="SUPFAM" id="SSF49344">
    <property type="entry name" value="CBD9-like"/>
    <property type="match status" value="1"/>
</dbReference>
<keyword evidence="2" id="KW-0732">Signal</keyword>
<feature type="signal peptide" evidence="2">
    <location>
        <begin position="1"/>
        <end position="22"/>
    </location>
</feature>
<dbReference type="Pfam" id="PF00732">
    <property type="entry name" value="GMC_oxred_N"/>
    <property type="match status" value="1"/>
</dbReference>
<proteinExistence type="inferred from homology"/>
<comment type="caution">
    <text evidence="4">The sequence shown here is derived from an EMBL/GenBank/DDBJ whole genome shotgun (WGS) entry which is preliminary data.</text>
</comment>
<dbReference type="InterPro" id="IPR007867">
    <property type="entry name" value="GMC_OxRtase_C"/>
</dbReference>
<dbReference type="EMBL" id="QJNU01000756">
    <property type="protein sequence ID" value="RYO87140.1"/>
    <property type="molecule type" value="Genomic_DNA"/>
</dbReference>
<dbReference type="Gene3D" id="2.60.40.1210">
    <property type="entry name" value="Cellobiose dehydrogenase, cytochrome domain"/>
    <property type="match status" value="1"/>
</dbReference>
<evidence type="ECO:0000256" key="2">
    <source>
        <dbReference type="SAM" id="SignalP"/>
    </source>
</evidence>
<gene>
    <name evidence="4" type="ORF">DL764_008902</name>
</gene>
<accession>A0A4V1X948</accession>
<dbReference type="Pfam" id="PF05199">
    <property type="entry name" value="GMC_oxred_C"/>
    <property type="match status" value="1"/>
</dbReference>
<dbReference type="Proteomes" id="UP000293360">
    <property type="component" value="Unassembled WGS sequence"/>
</dbReference>
<dbReference type="OrthoDB" id="413885at2759"/>
<dbReference type="SUPFAM" id="SSF51905">
    <property type="entry name" value="FAD/NAD(P)-binding domain"/>
    <property type="match status" value="1"/>
</dbReference>
<sequence length="762" mass="81064">MAGSVIVSAIGFLVLARAGAMAQMAEYTDPNTGITFQQIVKNEGGYTFGIALAESLGSDFIGQITGTGSEGWVSVSFGGRMIDSLLLVAYPNGQGVTASLRTAAHYSSPLLFEGDAILKPIPEGTFADSTGFSYTFLCENCVVDDLTFDGSDPVPFLGWAVSKNSVVDPSSPSSLLNYHDFYGMFGADIEAASSARFAEWAAMAADGPDFPPPPPGSGNGTFPDAPVRGQTYDYIIAGAGAAGIVAAERIAESGASVLLLERGAASFYASGGEVTVPWNDTVTVFDVPGILRFIPATPGTNAFCADTAAQAACILGGGTAVNGMVFVRPPERDFDDFPEGWRWDDVADAAERLYERNVHTLYPSQDGEYYDGVIYDVASKSFESNGWRHVDAIQNPNEKHMMFSRAPCGIVNGLRGGPVRTYLPLAQALDNFKLELHTKVIRAVRTNSTITGVEVEVNGAREIINVNQGGKVILASGAMSTPRILLNSGIGPSEQIEIVASGSTLVRLPEKSAWIDLPVGKRIQDHPLWTTTWNFTGEAARLPIVSTETLQDPSEEMVEQFAHATGVLAENDIRMELWADITPFDGVTRYVQVELYGKVTGQFNMDIFLTKGSTSRGELGITTEGATHFVKDPLMNTDGDNEAVNTFVETLLDYTHEPDAAFIWPGPGGANATASDVLKEMVSGIHVVASAPIGTDDGREGGHAVVDLDTRVYGTDNLFIVDASINPSVPTGNTMAITMLVAERAAEKILALSLDRCEGPQG</sequence>
<dbReference type="GO" id="GO:0016614">
    <property type="term" value="F:oxidoreductase activity, acting on CH-OH group of donors"/>
    <property type="evidence" value="ECO:0007669"/>
    <property type="project" value="InterPro"/>
</dbReference>
<keyword evidence="5" id="KW-1185">Reference proteome</keyword>
<dbReference type="CDD" id="cd09630">
    <property type="entry name" value="CDH_like_cytochrome"/>
    <property type="match status" value="1"/>
</dbReference>
<dbReference type="PANTHER" id="PTHR47190">
    <property type="entry name" value="DEHYDROGENASE, PUTATIVE-RELATED"/>
    <property type="match status" value="1"/>
</dbReference>
<evidence type="ECO:0000313" key="4">
    <source>
        <dbReference type="EMBL" id="RYO87140.1"/>
    </source>
</evidence>
<evidence type="ECO:0000259" key="3">
    <source>
        <dbReference type="PROSITE" id="PS00624"/>
    </source>
</evidence>
<dbReference type="Pfam" id="PF16010">
    <property type="entry name" value="CDH-cyt"/>
    <property type="match status" value="1"/>
</dbReference>
<dbReference type="InterPro" id="IPR036188">
    <property type="entry name" value="FAD/NAD-bd_sf"/>
</dbReference>
<dbReference type="AlphaFoldDB" id="A0A4V1X948"/>
<dbReference type="Gene3D" id="3.50.50.60">
    <property type="entry name" value="FAD/NAD(P)-binding domain"/>
    <property type="match status" value="1"/>
</dbReference>
<name>A0A4V1X948_9PEZI</name>
<dbReference type="InterPro" id="IPR000172">
    <property type="entry name" value="GMC_OxRdtase_N"/>
</dbReference>
<feature type="chain" id="PRO_5020938740" description="Glucose-methanol-choline oxidoreductase N-terminal domain-containing protein" evidence="2">
    <location>
        <begin position="23"/>
        <end position="762"/>
    </location>
</feature>
<dbReference type="PANTHER" id="PTHR47190:SF4">
    <property type="entry name" value="DEHYDROGENASE, PUTATIVE-RELATED"/>
    <property type="match status" value="1"/>
</dbReference>